<evidence type="ECO:0000313" key="2">
    <source>
        <dbReference type="EMBL" id="CAF3922953.1"/>
    </source>
</evidence>
<dbReference type="EMBL" id="CAJOAX010004825">
    <property type="protein sequence ID" value="CAF3922953.1"/>
    <property type="molecule type" value="Genomic_DNA"/>
</dbReference>
<dbReference type="EMBL" id="CAJOBE010004683">
    <property type="protein sequence ID" value="CAF3942830.1"/>
    <property type="molecule type" value="Genomic_DNA"/>
</dbReference>
<evidence type="ECO:0000259" key="1">
    <source>
        <dbReference type="Pfam" id="PF13676"/>
    </source>
</evidence>
<proteinExistence type="predicted"/>
<dbReference type="InterPro" id="IPR000157">
    <property type="entry name" value="TIR_dom"/>
</dbReference>
<dbReference type="SUPFAM" id="SSF52200">
    <property type="entry name" value="Toll/Interleukin receptor TIR domain"/>
    <property type="match status" value="1"/>
</dbReference>
<dbReference type="Gene3D" id="3.40.50.10140">
    <property type="entry name" value="Toll/interleukin-1 receptor homology (TIR) domain"/>
    <property type="match status" value="1"/>
</dbReference>
<reference evidence="3" key="1">
    <citation type="submission" date="2021-02" db="EMBL/GenBank/DDBJ databases">
        <authorList>
            <person name="Nowell W R."/>
        </authorList>
    </citation>
    <scope>NUCLEOTIDE SEQUENCE</scope>
</reference>
<dbReference type="PANTHER" id="PTHR46270">
    <property type="entry name" value="ARMADILLO-TYPE FOLD-RELATED"/>
    <property type="match status" value="1"/>
</dbReference>
<dbReference type="Proteomes" id="UP000663823">
    <property type="component" value="Unassembled WGS sequence"/>
</dbReference>
<dbReference type="Proteomes" id="UP000663874">
    <property type="component" value="Unassembled WGS sequence"/>
</dbReference>
<evidence type="ECO:0000313" key="4">
    <source>
        <dbReference type="Proteomes" id="UP000663874"/>
    </source>
</evidence>
<accession>A0A819K8H0</accession>
<dbReference type="InterPro" id="IPR035897">
    <property type="entry name" value="Toll_tir_struct_dom_sf"/>
</dbReference>
<feature type="domain" description="TIR" evidence="1">
    <location>
        <begin position="1183"/>
        <end position="1286"/>
    </location>
</feature>
<dbReference type="Pfam" id="PF13676">
    <property type="entry name" value="TIR_2"/>
    <property type="match status" value="1"/>
</dbReference>
<gene>
    <name evidence="3" type="ORF">FNK824_LOCUS22772</name>
    <name evidence="2" type="ORF">OTI717_LOCUS24922</name>
</gene>
<name>A0A819K8H0_9BILA</name>
<protein>
    <recommendedName>
        <fullName evidence="1">TIR domain-containing protein</fullName>
    </recommendedName>
</protein>
<dbReference type="PANTHER" id="PTHR46270:SF2">
    <property type="entry name" value="TIR DOMAIN-CONTAINING PROTEIN"/>
    <property type="match status" value="1"/>
</dbReference>
<sequence length="1302" mass="152071">MVECIPLLRHTKPGVTGKIYSETATLPKISQTNEEYSNTNDAGFVTDQLSNDASLEHDSMSFNHSVSEAYFSSFNSNPGSCFNNEESSNYFYRLIRSTRPINHMQTSMEDNDTAWDTVSLLQAHINPDEDEIDDEWKTPEEIRKLEELDNPNRVWKNTRNAEKFIQQKLKNILEFKELYKNNLMDSLLIQHSSLIRRLRRKISPVTVLEIKLFFDNIVSYMKDITYTTETDHGLNILTIICDDLASINTLRLFDHPVLINHSIFIYIGRTLEMLLIKSNYIKSIPMKKCEEDCFYSISYLIAQLCLFRNETLTCFYGSISHEITPVTDKINIRDETIDENSRRSKPIADKPNFKVTCLPPSVPKSRPVEKTQFDMALISHRKKFPTQFIELTAEKEIEPTVERVIKPDISILLQILPSKKYQDVFLNESFLNKLIRAINDVSQNEYSLYHIKYKVIDRFVRVCSKLNIVDRLFNPIITCLRSKFYREIFTTIESEQLRLSPKQLFFIYQCSQFIIQHDFQEKEQIPHLLCETMIDATESIIETILPISDNELDPQYYDDRGIALYAFRCHLKLLNYLSLTSSGRRYFIKNNIIDKIINVLEHDILIDNACQNEELFHADVATIAYTLMLLYNLAYEKHIFSILKRKDFRQVFTKLESAKDITLRFAYKTLSKILSSDQIHKENKPMKLKQDYAKYIEENFVEPKLKIKLGLLKANIELNDNVKVKFIDETYLTHLCRDIEDLSTKEYPSNALKYKDVGRRVRVASKQELKEVELLIDPILKCLNSNFYLKVFENIELVQTKAASTVTTSNSSLAAKHIFFMHECPEFLFRNDYNRRKDIANSLGKTILKYTETIFNQHLSILMEDKGEVALNDTKIARMVALSYHIRMLNHFAMIRTIRKEFLSLPIVDQLFSILKDQSLIDENRRTVEARAGVIGQSLILFYNLGFDNRLRSQLMTKNILNICLKLRCIRDKLIHFISHFILIMFNSDIYNDIYDPPVLAKTCVEYIDKCIKEPRLAYQGLKLYRLLRHLEIFVLNDTFTESFAEEKQGISVIIKCFCLIGSEEKHVDDQKKELLKRIQQSAVFIIWKLSFYGPTTNKKLKSNNLFIDQILMLLNGTSKKSKQNASAIIWRLGSEETIRYEQTEKEKHQTTTMDDDQSISNDEWDETIPYDLLISVSNIIDDMIVAKKIFDRLSSRGYRVYNEKQGKHRLELMKKAITQKKTILVCLSSKYRLSKICMAEIEYANKHSSPIIPVIVEAKFKMQGWLKHLIGGKNPIDLTQKNFNEELLKVFEEIEKQKSSD</sequence>
<dbReference type="GO" id="GO:0007165">
    <property type="term" value="P:signal transduction"/>
    <property type="evidence" value="ECO:0007669"/>
    <property type="project" value="InterPro"/>
</dbReference>
<organism evidence="3 4">
    <name type="scientific">Rotaria sordida</name>
    <dbReference type="NCBI Taxonomy" id="392033"/>
    <lineage>
        <taxon>Eukaryota</taxon>
        <taxon>Metazoa</taxon>
        <taxon>Spiralia</taxon>
        <taxon>Gnathifera</taxon>
        <taxon>Rotifera</taxon>
        <taxon>Eurotatoria</taxon>
        <taxon>Bdelloidea</taxon>
        <taxon>Philodinida</taxon>
        <taxon>Philodinidae</taxon>
        <taxon>Rotaria</taxon>
    </lineage>
</organism>
<comment type="caution">
    <text evidence="3">The sequence shown here is derived from an EMBL/GenBank/DDBJ whole genome shotgun (WGS) entry which is preliminary data.</text>
</comment>
<evidence type="ECO:0000313" key="3">
    <source>
        <dbReference type="EMBL" id="CAF3942830.1"/>
    </source>
</evidence>